<dbReference type="Pfam" id="PF13458">
    <property type="entry name" value="Peripla_BP_6"/>
    <property type="match status" value="1"/>
</dbReference>
<dbReference type="InterPro" id="IPR028081">
    <property type="entry name" value="Leu-bd"/>
</dbReference>
<name>A0ABT3NPE2_9PROT</name>
<proteinExistence type="inferred from homology"/>
<dbReference type="PANTHER" id="PTHR30483:SF6">
    <property type="entry name" value="PERIPLASMIC BINDING PROTEIN OF ABC TRANSPORTER FOR NATURAL AMINO ACIDS"/>
    <property type="match status" value="1"/>
</dbReference>
<evidence type="ECO:0000313" key="5">
    <source>
        <dbReference type="EMBL" id="MCW8084029.1"/>
    </source>
</evidence>
<dbReference type="Proteomes" id="UP001526430">
    <property type="component" value="Unassembled WGS sequence"/>
</dbReference>
<dbReference type="InterPro" id="IPR051010">
    <property type="entry name" value="BCAA_transport"/>
</dbReference>
<dbReference type="Gene3D" id="3.40.50.2300">
    <property type="match status" value="1"/>
</dbReference>
<dbReference type="EMBL" id="JAPFQI010000001">
    <property type="protein sequence ID" value="MCW8084029.1"/>
    <property type="molecule type" value="Genomic_DNA"/>
</dbReference>
<dbReference type="PANTHER" id="PTHR30483">
    <property type="entry name" value="LEUCINE-SPECIFIC-BINDING PROTEIN"/>
    <property type="match status" value="1"/>
</dbReference>
<keyword evidence="6" id="KW-1185">Reference proteome</keyword>
<reference evidence="5 6" key="1">
    <citation type="submission" date="2022-10" db="EMBL/GenBank/DDBJ databases">
        <title>Roseococcus glaciei nov., sp. nov., isolated from glacier.</title>
        <authorList>
            <person name="Liu Q."/>
            <person name="Xin Y.-H."/>
        </authorList>
    </citation>
    <scope>NUCLEOTIDE SEQUENCE [LARGE SCALE GENOMIC DNA]</scope>
    <source>
        <strain evidence="5 6">MDT2-1-1</strain>
    </source>
</reference>
<comment type="similarity">
    <text evidence="1">Belongs to the leucine-binding protein family.</text>
</comment>
<evidence type="ECO:0000313" key="6">
    <source>
        <dbReference type="Proteomes" id="UP001526430"/>
    </source>
</evidence>
<gene>
    <name evidence="5" type="ORF">OF850_00160</name>
</gene>
<keyword evidence="3" id="KW-0813">Transport</keyword>
<keyword evidence="3" id="KW-0029">Amino-acid transport</keyword>
<protein>
    <submittedName>
        <fullName evidence="5">ABC transporter substrate-binding protein</fullName>
    </submittedName>
</protein>
<sequence>MTRRTMLASTAVAPFFPKPGRAQEQVIRLGVLTDLAGMYKDTSGQTTVACVQQAVEDFRAIAPNIRVEVISADHQNRPDVGVTTARRWFDQQGVTSSWT</sequence>
<evidence type="ECO:0000256" key="1">
    <source>
        <dbReference type="ARBA" id="ARBA00010062"/>
    </source>
</evidence>
<evidence type="ECO:0000256" key="3">
    <source>
        <dbReference type="ARBA" id="ARBA00022970"/>
    </source>
</evidence>
<dbReference type="SUPFAM" id="SSF53822">
    <property type="entry name" value="Periplasmic binding protein-like I"/>
    <property type="match status" value="1"/>
</dbReference>
<evidence type="ECO:0000256" key="2">
    <source>
        <dbReference type="ARBA" id="ARBA00022729"/>
    </source>
</evidence>
<accession>A0ABT3NPE2</accession>
<keyword evidence="2" id="KW-0732">Signal</keyword>
<organism evidence="5 6">
    <name type="scientific">Sabulicella glaciei</name>
    <dbReference type="NCBI Taxonomy" id="2984948"/>
    <lineage>
        <taxon>Bacteria</taxon>
        <taxon>Pseudomonadati</taxon>
        <taxon>Pseudomonadota</taxon>
        <taxon>Alphaproteobacteria</taxon>
        <taxon>Acetobacterales</taxon>
        <taxon>Acetobacteraceae</taxon>
        <taxon>Sabulicella</taxon>
    </lineage>
</organism>
<comment type="caution">
    <text evidence="5">The sequence shown here is derived from an EMBL/GenBank/DDBJ whole genome shotgun (WGS) entry which is preliminary data.</text>
</comment>
<evidence type="ECO:0000259" key="4">
    <source>
        <dbReference type="Pfam" id="PF13458"/>
    </source>
</evidence>
<feature type="domain" description="Leucine-binding protein" evidence="4">
    <location>
        <begin position="27"/>
        <end position="95"/>
    </location>
</feature>
<dbReference type="InterPro" id="IPR028082">
    <property type="entry name" value="Peripla_BP_I"/>
</dbReference>